<feature type="compositionally biased region" description="Low complexity" evidence="1">
    <location>
        <begin position="1429"/>
        <end position="1442"/>
    </location>
</feature>
<feature type="region of interest" description="Disordered" evidence="1">
    <location>
        <begin position="1029"/>
        <end position="1073"/>
    </location>
</feature>
<keyword evidence="3" id="KW-1185">Reference proteome</keyword>
<name>A0A9P6RTT4_9FUNG</name>
<feature type="compositionally biased region" description="Polar residues" evidence="1">
    <location>
        <begin position="291"/>
        <end position="316"/>
    </location>
</feature>
<sequence>MQLSMPDTEAPASTKTSRRNSDALKPQQDDPNDQTIIINSDSPELDVVEVLAIKDAESTGCVLSSLKASEACSVPSTCITVETATEGSERSQTLEALDVQQELAGNDISNKLNSDNVSNSEDDDAHSLWLFQLGDTDLFNFESEGSEKDQYDDGDGVRSLRLFQIGNTDLFSLSPMSPHEDSDDDDSCSLGLFQLGDTDLFSFQYRDSDDLDKDSPFTLAPNEYLQDPETDTSLESSGSSGSQTPPSSIPSSTSSPSNLVQSAIKFLAQSPAQSLPLFLASRRSKQERQQRPYSQFQPQSTSTDIYASDASVQDQIPQRMPRRRSHSLSSLPCSPDAVRSSLAHNTVMSTKIYRGPILGSDACEVEKEGKGPPDAIHLIPQGLTSSGLDVSTENEDGVEQNLNATPPLSPRIGSEAPETPTVERPRRQSMLSPRQLEITAQQQDPPRQQQHIHEIQEQKHEAPSRGRDLMGSIGKKSGFSNFIRDQGKKMREKKQLKDQQTNVNATPASSSISTGGAPLTETKSQRPAFLSTIVPKQLQLHPSAPQPPQHAKRNMPVITFQPHSSEILTDQSSVSGRLLLHIPRLPARKFHFVSLALHLRLKETISWTKQDLETFDTEKHNWARTVWDKKMMLPDHDKQVAEVRYDVLDTIGALNGLSPAATIAAAASSRVGSVPGLATGSNVSLSPGSESANKNENAIKNSTVPSVAADMIDEWRWEWLLPIGKKEVRPESFEGMMGMVWYELEAKCHFRWDKLDDEGNVIALGESLQSSSTTNGKESKQSADGKGSSCSSRMFKGLGASTNKSIAQVFGKLRPGNSVKKARSVGDFKLASQHEEFIKDSLKKAREAEDRSKTGESNAVPSLNKKVNNDGSQKLPAPKEPLPFMVRHVTKLYFKRPSPHMSTNPAFFLPQPSMSLPNLPSTRRMKAFIPGARIQVQIQVPSIIPIRGYALTSRLVPCTKTGGLIPSKKGDATSCSDNHQQKPQQPRQPECVVDSRFNYPDNFQAALTVRKVTQHDLDKNDILRRRYEHSEAAAQARKNKNKKSNDSTGQQLGGMNSTNVVNETGSSTSSRWRKEVRVRKVKCEFLQKESVRIPGEDGPKRTVKTALAPIFTFSEKAHEGQISNSQRQQRTVNISTALAPENSGAVTVSHAVGIKKSLNSNFSGPCPPMISGSVDNDVDCKTSVLSPSESLPSVSFSQNPQAMPGKPFMLLIPISLDNPNLRQTYAWPSSEAPAPEIHSHHSSSQSRSRATNSSSLDFGSELDLLSTYGTEEGASNNSSRHAGYSRSNINTNNSQSSAAASKARIEVSQYLSFRVSIDVLEFEGELESDDVDLGAIEEEQLQKISGRYQDLPIQNGIKDDMPSITSSHTNMLASSASIIAAASTVEADEISETTCGSKGSPMTAKLGTSNVTAGTKVDAISRELTPTQTSSSISGGNTSSVSATANMPSSGIHGGGGSLMAGAIGALKKKASGSALANLHTHQPQQPRNGRVEVQRLKDFIIRVPITVFIQVDEQGQVTEAYGRTGSGPEDGVKTSGGIVTNLSSTATTTLSNIVTGSSAQYLDPLQSTSTSNSFASIASSTRSEPVMRRTGDFAGSSSLLTYAGMRDGQGGAGSIGHSRRDGFSVVEDWRHGNMFGSENVEEGEFVVVDAEEMEEEAEEDDDEYLD</sequence>
<feature type="region of interest" description="Disordered" evidence="1">
    <location>
        <begin position="390"/>
        <end position="523"/>
    </location>
</feature>
<feature type="compositionally biased region" description="Polar residues" evidence="1">
    <location>
        <begin position="1270"/>
        <end position="1280"/>
    </location>
</feature>
<feature type="region of interest" description="Disordered" evidence="1">
    <location>
        <begin position="283"/>
        <end position="337"/>
    </location>
</feature>
<proteinExistence type="predicted"/>
<feature type="compositionally biased region" description="Polar residues" evidence="1">
    <location>
        <begin position="767"/>
        <end position="776"/>
    </location>
</feature>
<feature type="region of interest" description="Disordered" evidence="1">
    <location>
        <begin position="1270"/>
        <end position="1295"/>
    </location>
</feature>
<feature type="compositionally biased region" description="Polar residues" evidence="1">
    <location>
        <begin position="1046"/>
        <end position="1070"/>
    </location>
</feature>
<accession>A0A9P6RTT4</accession>
<feature type="region of interest" description="Disordered" evidence="1">
    <location>
        <begin position="1425"/>
        <end position="1448"/>
    </location>
</feature>
<feature type="region of interest" description="Disordered" evidence="1">
    <location>
        <begin position="843"/>
        <end position="879"/>
    </location>
</feature>
<organism evidence="2 3">
    <name type="scientific">Dissophora globulifera</name>
    <dbReference type="NCBI Taxonomy" id="979702"/>
    <lineage>
        <taxon>Eukaryota</taxon>
        <taxon>Fungi</taxon>
        <taxon>Fungi incertae sedis</taxon>
        <taxon>Mucoromycota</taxon>
        <taxon>Mortierellomycotina</taxon>
        <taxon>Mortierellomycetes</taxon>
        <taxon>Mortierellales</taxon>
        <taxon>Mortierellaceae</taxon>
        <taxon>Dissophora</taxon>
    </lineage>
</organism>
<feature type="compositionally biased region" description="Polar residues" evidence="1">
    <location>
        <begin position="973"/>
        <end position="987"/>
    </location>
</feature>
<feature type="compositionally biased region" description="Basic and acidic residues" evidence="1">
    <location>
        <begin position="451"/>
        <end position="468"/>
    </location>
</feature>
<feature type="compositionally biased region" description="Low complexity" evidence="1">
    <location>
        <begin position="1242"/>
        <end position="1255"/>
    </location>
</feature>
<feature type="compositionally biased region" description="Low complexity" evidence="1">
    <location>
        <begin position="1285"/>
        <end position="1295"/>
    </location>
</feature>
<feature type="region of interest" description="Disordered" evidence="1">
    <location>
        <begin position="1230"/>
        <end position="1255"/>
    </location>
</feature>
<feature type="compositionally biased region" description="Polar residues" evidence="1">
    <location>
        <begin position="855"/>
        <end position="872"/>
    </location>
</feature>
<feature type="region of interest" description="Disordered" evidence="1">
    <location>
        <begin position="212"/>
        <end position="256"/>
    </location>
</feature>
<feature type="region of interest" description="Disordered" evidence="1">
    <location>
        <begin position="1"/>
        <end position="41"/>
    </location>
</feature>
<feature type="compositionally biased region" description="Basic and acidic residues" evidence="1">
    <location>
        <begin position="485"/>
        <end position="497"/>
    </location>
</feature>
<feature type="compositionally biased region" description="Low complexity" evidence="1">
    <location>
        <begin position="233"/>
        <end position="256"/>
    </location>
</feature>
<evidence type="ECO:0000313" key="2">
    <source>
        <dbReference type="EMBL" id="KAG0325057.1"/>
    </source>
</evidence>
<protein>
    <submittedName>
        <fullName evidence="2">Uncharacterized protein</fullName>
    </submittedName>
</protein>
<dbReference type="EMBL" id="JAAAIP010000126">
    <property type="protein sequence ID" value="KAG0325057.1"/>
    <property type="molecule type" value="Genomic_DNA"/>
</dbReference>
<evidence type="ECO:0000313" key="3">
    <source>
        <dbReference type="Proteomes" id="UP000738325"/>
    </source>
</evidence>
<feature type="compositionally biased region" description="Basic and acidic residues" evidence="1">
    <location>
        <begin position="843"/>
        <end position="854"/>
    </location>
</feature>
<feature type="compositionally biased region" description="Polar residues" evidence="1">
    <location>
        <begin position="498"/>
        <end position="514"/>
    </location>
</feature>
<comment type="caution">
    <text evidence="2">The sequence shown here is derived from an EMBL/GenBank/DDBJ whole genome shotgun (WGS) entry which is preliminary data.</text>
</comment>
<feature type="region of interest" description="Disordered" evidence="1">
    <location>
        <begin position="767"/>
        <end position="791"/>
    </location>
</feature>
<feature type="region of interest" description="Disordered" evidence="1">
    <location>
        <begin position="969"/>
        <end position="990"/>
    </location>
</feature>
<dbReference type="Proteomes" id="UP000738325">
    <property type="component" value="Unassembled WGS sequence"/>
</dbReference>
<feature type="compositionally biased region" description="Polar residues" evidence="1">
    <location>
        <begin position="1"/>
        <end position="15"/>
    </location>
</feature>
<dbReference type="OrthoDB" id="2436590at2759"/>
<evidence type="ECO:0000256" key="1">
    <source>
        <dbReference type="SAM" id="MobiDB-lite"/>
    </source>
</evidence>
<gene>
    <name evidence="2" type="ORF">BGZ99_001095</name>
</gene>
<reference evidence="2" key="1">
    <citation type="journal article" date="2020" name="Fungal Divers.">
        <title>Resolving the Mortierellaceae phylogeny through synthesis of multi-gene phylogenetics and phylogenomics.</title>
        <authorList>
            <person name="Vandepol N."/>
            <person name="Liber J."/>
            <person name="Desiro A."/>
            <person name="Na H."/>
            <person name="Kennedy M."/>
            <person name="Barry K."/>
            <person name="Grigoriev I.V."/>
            <person name="Miller A.N."/>
            <person name="O'Donnell K."/>
            <person name="Stajich J.E."/>
            <person name="Bonito G."/>
        </authorList>
    </citation>
    <scope>NUCLEOTIDE SEQUENCE</scope>
    <source>
        <strain evidence="2">REB-010B</strain>
    </source>
</reference>